<keyword evidence="12" id="KW-1185">Reference proteome</keyword>
<evidence type="ECO:0000256" key="10">
    <source>
        <dbReference type="SAM" id="SignalP"/>
    </source>
</evidence>
<dbReference type="InterPro" id="IPR016024">
    <property type="entry name" value="ARM-type_fold"/>
</dbReference>
<dbReference type="InterPro" id="IPR031884">
    <property type="entry name" value="Sil1_fungi"/>
</dbReference>
<keyword evidence="6" id="KW-0256">Endoplasmic reticulum</keyword>
<dbReference type="PANTHER" id="PTHR19316">
    <property type="entry name" value="PROTEIN FOLDING REGULATOR"/>
    <property type="match status" value="1"/>
</dbReference>
<name>W7IAB7_9PEZI</name>
<evidence type="ECO:0000256" key="6">
    <source>
        <dbReference type="ARBA" id="ARBA00022824"/>
    </source>
</evidence>
<dbReference type="Proteomes" id="UP000024837">
    <property type="component" value="Unassembled WGS sequence"/>
</dbReference>
<evidence type="ECO:0000256" key="9">
    <source>
        <dbReference type="SAM" id="MobiDB-lite"/>
    </source>
</evidence>
<feature type="region of interest" description="Disordered" evidence="9">
    <location>
        <begin position="112"/>
        <end position="149"/>
    </location>
</feature>
<dbReference type="InterPro" id="IPR050693">
    <property type="entry name" value="Hsp70_NEF-Inhibitors"/>
</dbReference>
<proteinExistence type="inferred from homology"/>
<dbReference type="GO" id="GO:0005783">
    <property type="term" value="C:endoplasmic reticulum"/>
    <property type="evidence" value="ECO:0007669"/>
    <property type="project" value="InterPro"/>
</dbReference>
<dbReference type="Gene3D" id="1.25.10.10">
    <property type="entry name" value="Leucine-rich Repeat Variant"/>
    <property type="match status" value="1"/>
</dbReference>
<evidence type="ECO:0000313" key="12">
    <source>
        <dbReference type="Proteomes" id="UP000024837"/>
    </source>
</evidence>
<dbReference type="OrthoDB" id="448649at2759"/>
<protein>
    <recommendedName>
        <fullName evidence="3">Nucleotide exchange factor SIL1</fullName>
    </recommendedName>
</protein>
<dbReference type="Pfam" id="PF16782">
    <property type="entry name" value="SIL1"/>
    <property type="match status" value="1"/>
</dbReference>
<evidence type="ECO:0000256" key="8">
    <source>
        <dbReference type="ARBA" id="ARBA00023010"/>
    </source>
</evidence>
<feature type="signal peptide" evidence="10">
    <location>
        <begin position="1"/>
        <end position="24"/>
    </location>
</feature>
<organism evidence="11 12">
    <name type="scientific">Drechslerella stenobrocha 248</name>
    <dbReference type="NCBI Taxonomy" id="1043628"/>
    <lineage>
        <taxon>Eukaryota</taxon>
        <taxon>Fungi</taxon>
        <taxon>Dikarya</taxon>
        <taxon>Ascomycota</taxon>
        <taxon>Pezizomycotina</taxon>
        <taxon>Orbiliomycetes</taxon>
        <taxon>Orbiliales</taxon>
        <taxon>Orbiliaceae</taxon>
        <taxon>Drechslerella</taxon>
    </lineage>
</organism>
<evidence type="ECO:0000256" key="2">
    <source>
        <dbReference type="ARBA" id="ARBA00011799"/>
    </source>
</evidence>
<dbReference type="PANTHER" id="PTHR19316:SF34">
    <property type="entry name" value="NUCLEOTIDE EXCHANGE FACTOR SIL1"/>
    <property type="match status" value="1"/>
</dbReference>
<evidence type="ECO:0000313" key="11">
    <source>
        <dbReference type="EMBL" id="EWC45985.1"/>
    </source>
</evidence>
<evidence type="ECO:0000256" key="3">
    <source>
        <dbReference type="ARBA" id="ARBA00015352"/>
    </source>
</evidence>
<keyword evidence="7" id="KW-0653">Protein transport</keyword>
<dbReference type="GO" id="GO:0015031">
    <property type="term" value="P:protein transport"/>
    <property type="evidence" value="ECO:0007669"/>
    <property type="project" value="UniProtKB-KW"/>
</dbReference>
<feature type="chain" id="PRO_5004895913" description="Nucleotide exchange factor SIL1" evidence="10">
    <location>
        <begin position="25"/>
        <end position="451"/>
    </location>
</feature>
<keyword evidence="4" id="KW-0813">Transport</keyword>
<comment type="similarity">
    <text evidence="1">Belongs to the SIL1 family.</text>
</comment>
<evidence type="ECO:0000256" key="1">
    <source>
        <dbReference type="ARBA" id="ARBA00010588"/>
    </source>
</evidence>
<evidence type="ECO:0000256" key="5">
    <source>
        <dbReference type="ARBA" id="ARBA00022729"/>
    </source>
</evidence>
<accession>W7IAB7</accession>
<dbReference type="GO" id="GO:0000774">
    <property type="term" value="F:adenyl-nucleotide exchange factor activity"/>
    <property type="evidence" value="ECO:0007669"/>
    <property type="project" value="InterPro"/>
</dbReference>
<keyword evidence="5 10" id="KW-0732">Signal</keyword>
<dbReference type="SUPFAM" id="SSF48371">
    <property type="entry name" value="ARM repeat"/>
    <property type="match status" value="1"/>
</dbReference>
<keyword evidence="8" id="KW-0811">Translocation</keyword>
<sequence>MHGLNRITALAVWLLCLFFHGAFTAHADAAPDRAGSAGEVEMICHPGRTCYPKVFVPTTTFLPVESDQVVPAGLHIRLNLGTGGREAKFIDPADDEGAAVYVDTDKKLDLSATGPDHSDLVVVPDEDTRNEEASIRNGGRGNETDSPRVQVVPPPADEETLKPNPHLSTTDREAFNAAASVLAEKSPSQSALTDALQKLSDVSHEPEYGVKLVETSLHRLIGIISSSSYAPAMRSSAAITLGNSLQNNAVALSRVKKLLGGETKEVILKPLLDALIDETDMVLTRRLMFALSKAVRVHHGKRDVISLDGLAVLEIVYIRTKDLTLRGKIVAFLQDEFLDADMMEPEVAEGGTGGRGSQKIIKGEDNLSGWCEVLQKDLIGRSNTEGKGDLDSQTKVLETLKALKQKYGDNCKAREGLREWLAAELERVGSDEGDNEWIQVPLEDVNNGFFH</sequence>
<comment type="subunit">
    <text evidence="2">Interacts with KAR2.</text>
</comment>
<dbReference type="AlphaFoldDB" id="W7IAB7"/>
<reference evidence="11 12" key="1">
    <citation type="submission" date="2013-05" db="EMBL/GenBank/DDBJ databases">
        <title>Drechslerella stenobrocha genome reveals carnivorous origination and mechanical trapping mechanism of predatory fungi.</title>
        <authorList>
            <person name="Liu X."/>
            <person name="Zhang W."/>
            <person name="Liu K."/>
        </authorList>
    </citation>
    <scope>NUCLEOTIDE SEQUENCE [LARGE SCALE GENOMIC DNA]</scope>
    <source>
        <strain evidence="11 12">248</strain>
    </source>
</reference>
<gene>
    <name evidence="11" type="ORF">DRE_04778</name>
</gene>
<dbReference type="EMBL" id="KI966422">
    <property type="protein sequence ID" value="EWC45985.1"/>
    <property type="molecule type" value="Genomic_DNA"/>
</dbReference>
<dbReference type="InterPro" id="IPR011989">
    <property type="entry name" value="ARM-like"/>
</dbReference>
<evidence type="ECO:0000256" key="4">
    <source>
        <dbReference type="ARBA" id="ARBA00022448"/>
    </source>
</evidence>
<dbReference type="HOGENOM" id="CLU_034955_1_0_1"/>
<evidence type="ECO:0000256" key="7">
    <source>
        <dbReference type="ARBA" id="ARBA00022927"/>
    </source>
</evidence>